<evidence type="ECO:0000313" key="3">
    <source>
        <dbReference type="EMBL" id="RED54252.1"/>
    </source>
</evidence>
<dbReference type="SUPFAM" id="SSF47413">
    <property type="entry name" value="lambda repressor-like DNA-binding domains"/>
    <property type="match status" value="1"/>
</dbReference>
<dbReference type="InterPro" id="IPR010982">
    <property type="entry name" value="Lambda_DNA-bd_dom_sf"/>
</dbReference>
<dbReference type="RefSeq" id="WP_115935320.1">
    <property type="nucleotide sequence ID" value="NZ_QRDW01000001.1"/>
</dbReference>
<dbReference type="Gene3D" id="1.10.260.40">
    <property type="entry name" value="lambda repressor-like DNA-binding domains"/>
    <property type="match status" value="1"/>
</dbReference>
<dbReference type="PANTHER" id="PTHR46797">
    <property type="entry name" value="HTH-TYPE TRANSCRIPTIONAL REGULATOR"/>
    <property type="match status" value="1"/>
</dbReference>
<dbReference type="OrthoDB" id="189170at2"/>
<proteinExistence type="predicted"/>
<dbReference type="CDD" id="cd02209">
    <property type="entry name" value="cupin_XRE_C"/>
    <property type="match status" value="1"/>
</dbReference>
<dbReference type="GO" id="GO:0003700">
    <property type="term" value="F:DNA-binding transcription factor activity"/>
    <property type="evidence" value="ECO:0007669"/>
    <property type="project" value="TreeGrafter"/>
</dbReference>
<comment type="caution">
    <text evidence="3">The sequence shown here is derived from an EMBL/GenBank/DDBJ whole genome shotgun (WGS) entry which is preliminary data.</text>
</comment>
<dbReference type="Proteomes" id="UP000256845">
    <property type="component" value="Unassembled WGS sequence"/>
</dbReference>
<keyword evidence="1" id="KW-0238">DNA-binding</keyword>
<feature type="domain" description="HTH cro/C1-type" evidence="2">
    <location>
        <begin position="15"/>
        <end position="69"/>
    </location>
</feature>
<dbReference type="AlphaFoldDB" id="A0A3D9HXL8"/>
<protein>
    <submittedName>
        <fullName evidence="3">XRE family transcriptional regulator</fullName>
    </submittedName>
</protein>
<dbReference type="SUPFAM" id="SSF51182">
    <property type="entry name" value="RmlC-like cupins"/>
    <property type="match status" value="1"/>
</dbReference>
<accession>A0A3D9HXL8</accession>
<evidence type="ECO:0000259" key="2">
    <source>
        <dbReference type="PROSITE" id="PS50943"/>
    </source>
</evidence>
<organism evidence="3 4">
    <name type="scientific">Aestuariispira insulae</name>
    <dbReference type="NCBI Taxonomy" id="1461337"/>
    <lineage>
        <taxon>Bacteria</taxon>
        <taxon>Pseudomonadati</taxon>
        <taxon>Pseudomonadota</taxon>
        <taxon>Alphaproteobacteria</taxon>
        <taxon>Rhodospirillales</taxon>
        <taxon>Kiloniellaceae</taxon>
        <taxon>Aestuariispira</taxon>
    </lineage>
</organism>
<sequence length="192" mass="20809">MSKIPSNPPSVGKTINKLRKERQMTLDQLASVSGVSKSMLSQIERDETNPTLATIWRLAEALGQTIDSLLRHGEQGSQMSVISESAHPLMHGQDGSYTAKVLGPASLANEIEWYELTIQPGGSLISDPHSERTVEHLTVLQGAVEVVSADNVSPLTKGETARYAADVHHEIHNRTDQVAVVLLVDMLGRDAV</sequence>
<evidence type="ECO:0000256" key="1">
    <source>
        <dbReference type="ARBA" id="ARBA00023125"/>
    </source>
</evidence>
<dbReference type="PROSITE" id="PS50943">
    <property type="entry name" value="HTH_CROC1"/>
    <property type="match status" value="1"/>
</dbReference>
<dbReference type="EMBL" id="QRDW01000001">
    <property type="protein sequence ID" value="RED54252.1"/>
    <property type="molecule type" value="Genomic_DNA"/>
</dbReference>
<dbReference type="InterPro" id="IPR001387">
    <property type="entry name" value="Cro/C1-type_HTH"/>
</dbReference>
<evidence type="ECO:0000313" key="4">
    <source>
        <dbReference type="Proteomes" id="UP000256845"/>
    </source>
</evidence>
<dbReference type="CDD" id="cd00093">
    <property type="entry name" value="HTH_XRE"/>
    <property type="match status" value="1"/>
</dbReference>
<dbReference type="Pfam" id="PF01381">
    <property type="entry name" value="HTH_3"/>
    <property type="match status" value="1"/>
</dbReference>
<dbReference type="InterPro" id="IPR050807">
    <property type="entry name" value="TransReg_Diox_bact_type"/>
</dbReference>
<reference evidence="3 4" key="1">
    <citation type="submission" date="2018-07" db="EMBL/GenBank/DDBJ databases">
        <title>Genomic Encyclopedia of Type Strains, Phase III (KMG-III): the genomes of soil and plant-associated and newly described type strains.</title>
        <authorList>
            <person name="Whitman W."/>
        </authorList>
    </citation>
    <scope>NUCLEOTIDE SEQUENCE [LARGE SCALE GENOMIC DNA]</scope>
    <source>
        <strain evidence="3 4">CECT 8488</strain>
    </source>
</reference>
<dbReference type="InterPro" id="IPR013096">
    <property type="entry name" value="Cupin_2"/>
</dbReference>
<dbReference type="Gene3D" id="2.60.120.10">
    <property type="entry name" value="Jelly Rolls"/>
    <property type="match status" value="1"/>
</dbReference>
<dbReference type="GO" id="GO:0003677">
    <property type="term" value="F:DNA binding"/>
    <property type="evidence" value="ECO:0007669"/>
    <property type="project" value="UniProtKB-KW"/>
</dbReference>
<dbReference type="SMART" id="SM00530">
    <property type="entry name" value="HTH_XRE"/>
    <property type="match status" value="1"/>
</dbReference>
<keyword evidence="4" id="KW-1185">Reference proteome</keyword>
<name>A0A3D9HXL8_9PROT</name>
<dbReference type="InterPro" id="IPR014710">
    <property type="entry name" value="RmlC-like_jellyroll"/>
</dbReference>
<dbReference type="Pfam" id="PF07883">
    <property type="entry name" value="Cupin_2"/>
    <property type="match status" value="1"/>
</dbReference>
<gene>
    <name evidence="3" type="ORF">DFP90_1011055</name>
</gene>
<dbReference type="InterPro" id="IPR011051">
    <property type="entry name" value="RmlC_Cupin_sf"/>
</dbReference>
<dbReference type="PANTHER" id="PTHR46797:SF1">
    <property type="entry name" value="METHYLPHOSPHONATE SYNTHASE"/>
    <property type="match status" value="1"/>
</dbReference>
<dbReference type="GO" id="GO:0005829">
    <property type="term" value="C:cytosol"/>
    <property type="evidence" value="ECO:0007669"/>
    <property type="project" value="TreeGrafter"/>
</dbReference>